<dbReference type="Pfam" id="PF02535">
    <property type="entry name" value="Zip"/>
    <property type="match status" value="1"/>
</dbReference>
<keyword evidence="3" id="KW-1003">Cell membrane</keyword>
<feature type="transmembrane region" description="Helical" evidence="8">
    <location>
        <begin position="71"/>
        <end position="94"/>
    </location>
</feature>
<comment type="subcellular location">
    <subcellularLocation>
        <location evidence="1">Cell membrane</location>
        <topology evidence="1">Multi-pass membrane protein</topology>
    </subcellularLocation>
</comment>
<dbReference type="RefSeq" id="WP_246952992.1">
    <property type="nucleotide sequence ID" value="NZ_JALKII010000008.1"/>
</dbReference>
<comment type="similarity">
    <text evidence="2">Belongs to the ZIP transporter (TC 2.A.5) family.</text>
</comment>
<evidence type="ECO:0000256" key="4">
    <source>
        <dbReference type="ARBA" id="ARBA00022692"/>
    </source>
</evidence>
<evidence type="ECO:0000256" key="7">
    <source>
        <dbReference type="ARBA" id="ARBA00023136"/>
    </source>
</evidence>
<evidence type="ECO:0000256" key="3">
    <source>
        <dbReference type="ARBA" id="ARBA00022475"/>
    </source>
</evidence>
<accession>A0ABT0E9T4</accession>
<evidence type="ECO:0000256" key="8">
    <source>
        <dbReference type="SAM" id="Phobius"/>
    </source>
</evidence>
<dbReference type="PANTHER" id="PTHR11040">
    <property type="entry name" value="ZINC/IRON TRANSPORTER"/>
    <property type="match status" value="1"/>
</dbReference>
<evidence type="ECO:0000313" key="10">
    <source>
        <dbReference type="Proteomes" id="UP001165524"/>
    </source>
</evidence>
<gene>
    <name evidence="9" type="ORF">MU846_11875</name>
</gene>
<dbReference type="EMBL" id="JALKII010000008">
    <property type="protein sequence ID" value="MCK0538409.1"/>
    <property type="molecule type" value="Genomic_DNA"/>
</dbReference>
<feature type="transmembrane region" description="Helical" evidence="8">
    <location>
        <begin position="198"/>
        <end position="220"/>
    </location>
</feature>
<protein>
    <recommendedName>
        <fullName evidence="11">ZIP family metal transporter</fullName>
    </recommendedName>
</protein>
<reference evidence="9" key="1">
    <citation type="submission" date="2022-04" db="EMBL/GenBank/DDBJ databases">
        <title>Alcanivorax sp. CY1518 draft genome sequence.</title>
        <authorList>
            <person name="Zhao G."/>
            <person name="An M."/>
        </authorList>
    </citation>
    <scope>NUCLEOTIDE SEQUENCE</scope>
    <source>
        <strain evidence="9">CY1518</strain>
    </source>
</reference>
<keyword evidence="7 8" id="KW-0472">Membrane</keyword>
<dbReference type="Proteomes" id="UP001165524">
    <property type="component" value="Unassembled WGS sequence"/>
</dbReference>
<evidence type="ECO:0000256" key="5">
    <source>
        <dbReference type="ARBA" id="ARBA00022833"/>
    </source>
</evidence>
<comment type="caution">
    <text evidence="9">The sequence shown here is derived from an EMBL/GenBank/DDBJ whole genome shotgun (WGS) entry which is preliminary data.</text>
</comment>
<evidence type="ECO:0000256" key="1">
    <source>
        <dbReference type="ARBA" id="ARBA00004651"/>
    </source>
</evidence>
<keyword evidence="4 8" id="KW-0812">Transmembrane</keyword>
<name>A0ABT0E9T4_9GAMM</name>
<evidence type="ECO:0000313" key="9">
    <source>
        <dbReference type="EMBL" id="MCK0538409.1"/>
    </source>
</evidence>
<feature type="transmembrane region" description="Helical" evidence="8">
    <location>
        <begin position="226"/>
        <end position="247"/>
    </location>
</feature>
<evidence type="ECO:0000256" key="6">
    <source>
        <dbReference type="ARBA" id="ARBA00022989"/>
    </source>
</evidence>
<feature type="transmembrane region" description="Helical" evidence="8">
    <location>
        <begin position="42"/>
        <end position="64"/>
    </location>
</feature>
<organism evidence="9 10">
    <name type="scientific">Alcanivorax quisquiliarum</name>
    <dbReference type="NCBI Taxonomy" id="2933565"/>
    <lineage>
        <taxon>Bacteria</taxon>
        <taxon>Pseudomonadati</taxon>
        <taxon>Pseudomonadota</taxon>
        <taxon>Gammaproteobacteria</taxon>
        <taxon>Oceanospirillales</taxon>
        <taxon>Alcanivoracaceae</taxon>
        <taxon>Alcanivorax</taxon>
    </lineage>
</organism>
<evidence type="ECO:0008006" key="11">
    <source>
        <dbReference type="Google" id="ProtNLM"/>
    </source>
</evidence>
<dbReference type="InterPro" id="IPR003689">
    <property type="entry name" value="ZIP"/>
</dbReference>
<feature type="transmembrane region" description="Helical" evidence="8">
    <location>
        <begin position="100"/>
        <end position="121"/>
    </location>
</feature>
<sequence>MPARGSTGRLRAANAIWLALAGLLLVLGVVASQAGPPGRVALYGGMICAGGTALGGLSCMVLPFMQVLNRYLLALGAGIMLAAVAFSLLGPALALVPGSAFPVVPALIAGALALLVLDWCISNAWRHGGRDDTSAAGMLLLAVTLTLHNLPEGLAIGFAALSPVRDDVLAWGIAAQNVPEGYLVGYALMRAGFARATAVAAAIASGLVEPLAAVTATHWVLSEMALAAALACAAGAMLAALMALVMPAIAWQDVTHRRWLAGAVCLGFALLLALDAGLS</sequence>
<dbReference type="PANTHER" id="PTHR11040:SF211">
    <property type="entry name" value="ZINC TRANSPORTER ZIP11"/>
    <property type="match status" value="1"/>
</dbReference>
<keyword evidence="10" id="KW-1185">Reference proteome</keyword>
<proteinExistence type="inferred from homology"/>
<keyword evidence="5" id="KW-0862">Zinc</keyword>
<feature type="transmembrane region" description="Helical" evidence="8">
    <location>
        <begin position="259"/>
        <end position="278"/>
    </location>
</feature>
<evidence type="ECO:0000256" key="2">
    <source>
        <dbReference type="ARBA" id="ARBA00006939"/>
    </source>
</evidence>
<keyword evidence="6 8" id="KW-1133">Transmembrane helix</keyword>